<keyword evidence="1" id="KW-0378">Hydrolase</keyword>
<keyword evidence="1" id="KW-0614">Plasmid</keyword>
<sequence length="53" mass="5792">MKVFKSLIALLLSCVILSGCDTETTINKVDDLISNISESSKPDTPKIKIVKKI</sequence>
<organism evidence="1">
    <name type="scientific">Staphylococcus aureus</name>
    <dbReference type="NCBI Taxonomy" id="1280"/>
    <lineage>
        <taxon>Bacteria</taxon>
        <taxon>Bacillati</taxon>
        <taxon>Bacillota</taxon>
        <taxon>Bacilli</taxon>
        <taxon>Bacillales</taxon>
        <taxon>Staphylococcaceae</taxon>
        <taxon>Staphylococcus</taxon>
    </lineage>
</organism>
<dbReference type="PROSITE" id="PS51257">
    <property type="entry name" value="PROKAR_LIPOPROTEIN"/>
    <property type="match status" value="1"/>
</dbReference>
<dbReference type="EMBL" id="KY436023">
    <property type="protein sequence ID" value="ARF19425.1"/>
    <property type="molecule type" value="Genomic_DNA"/>
</dbReference>
<geneLocation type="plasmid" evidence="1">
    <name>pETB608</name>
</geneLocation>
<reference evidence="1" key="1">
    <citation type="submission" date="2017-01" db="EMBL/GenBank/DDBJ databases">
        <authorList>
            <person name="Botka T."/>
            <person name="Ruzickova V."/>
            <person name="Rychlik I."/>
        </authorList>
    </citation>
    <scope>NUCLEOTIDE SEQUENCE</scope>
    <source>
        <strain evidence="1">NRL 11/608</strain>
        <plasmid evidence="1">pETB608</plasmid>
    </source>
</reference>
<proteinExistence type="predicted"/>
<accession>A0A1W5T8W0</accession>
<dbReference type="AlphaFoldDB" id="A0A1W5T8W0"/>
<keyword evidence="1" id="KW-0540">Nuclease</keyword>
<name>A0A1W5T8W0_STAAU</name>
<protein>
    <submittedName>
        <fullName evidence="1">Endonuclease domain conjugation cluster detT, truncated</fullName>
    </submittedName>
</protein>
<evidence type="ECO:0000313" key="1">
    <source>
        <dbReference type="EMBL" id="ARF19425.1"/>
    </source>
</evidence>
<keyword evidence="1" id="KW-0255">Endonuclease</keyword>
<dbReference type="GO" id="GO:0004519">
    <property type="term" value="F:endonuclease activity"/>
    <property type="evidence" value="ECO:0007669"/>
    <property type="project" value="UniProtKB-KW"/>
</dbReference>